<proteinExistence type="predicted"/>
<dbReference type="InterPro" id="IPR041588">
    <property type="entry name" value="Integrase_H2C2"/>
</dbReference>
<reference evidence="3" key="1">
    <citation type="submission" date="2020-03" db="EMBL/GenBank/DDBJ databases">
        <title>A transcriptome and proteome of the tick Rhipicephalus microplus shaped by the genetic composition of its hosts and developmental stage.</title>
        <authorList>
            <person name="Garcia G.R."/>
            <person name="Ribeiro J.M.C."/>
            <person name="Maruyama S.R."/>
            <person name="Gardinasse L.G."/>
            <person name="Nelson K."/>
            <person name="Ferreira B.R."/>
            <person name="Andrade T.G."/>
            <person name="Santos I.K.F.M."/>
        </authorList>
    </citation>
    <scope>NUCLEOTIDE SEQUENCE</scope>
    <source>
        <strain evidence="3">NSGR</strain>
        <tissue evidence="3">Salivary glands</tissue>
    </source>
</reference>
<dbReference type="Pfam" id="PF17921">
    <property type="entry name" value="Integrase_H2C2"/>
    <property type="match status" value="1"/>
</dbReference>
<dbReference type="Gene3D" id="1.10.340.70">
    <property type="match status" value="1"/>
</dbReference>
<accession>A0A6G5ACD6</accession>
<dbReference type="EMBL" id="GIKN01005583">
    <property type="protein sequence ID" value="NIE47856.1"/>
    <property type="molecule type" value="Transcribed_RNA"/>
</dbReference>
<sequence>MFQKQHLKHKFARWIVRLQDYTYDIRHRAGAQNQLADALSRNPIEEFSTRNRETWILFSQQDVTKAQQADGRLASVIDSIGDAGRNAKFVLRNGTLYRRHWADKSTECHLLVIPDTLRSSVLRAIHDTPEGGHVGYRATLRKAQERFLVAEKWIKACVHTLPVARFVSNTNDVLELDMDFLRRSSLQRQFSTRWA</sequence>
<protein>
    <recommendedName>
        <fullName evidence="1">RNA-directed DNA polymerase</fullName>
        <ecNumber evidence="1">2.7.7.49</ecNumber>
    </recommendedName>
</protein>
<dbReference type="EC" id="2.7.7.49" evidence="1"/>
<dbReference type="PANTHER" id="PTHR37984:SF15">
    <property type="entry name" value="INTEGRASE CATALYTIC DOMAIN-CONTAINING PROTEIN"/>
    <property type="match status" value="1"/>
</dbReference>
<name>A0A6G5ACD6_RHIMP</name>
<feature type="domain" description="Integrase zinc-binding" evidence="2">
    <location>
        <begin position="113"/>
        <end position="149"/>
    </location>
</feature>
<evidence type="ECO:0000256" key="1">
    <source>
        <dbReference type="ARBA" id="ARBA00012493"/>
    </source>
</evidence>
<dbReference type="InterPro" id="IPR050951">
    <property type="entry name" value="Retrovirus_Pol_polyprotein"/>
</dbReference>
<dbReference type="PANTHER" id="PTHR37984">
    <property type="entry name" value="PROTEIN CBG26694"/>
    <property type="match status" value="1"/>
</dbReference>
<dbReference type="AlphaFoldDB" id="A0A6G5ACD6"/>
<dbReference type="GO" id="GO:0003964">
    <property type="term" value="F:RNA-directed DNA polymerase activity"/>
    <property type="evidence" value="ECO:0007669"/>
    <property type="project" value="UniProtKB-EC"/>
</dbReference>
<evidence type="ECO:0000313" key="3">
    <source>
        <dbReference type="EMBL" id="NIE47856.1"/>
    </source>
</evidence>
<evidence type="ECO:0000259" key="2">
    <source>
        <dbReference type="Pfam" id="PF17921"/>
    </source>
</evidence>
<organism evidence="3">
    <name type="scientific">Rhipicephalus microplus</name>
    <name type="common">Cattle tick</name>
    <name type="synonym">Boophilus microplus</name>
    <dbReference type="NCBI Taxonomy" id="6941"/>
    <lineage>
        <taxon>Eukaryota</taxon>
        <taxon>Metazoa</taxon>
        <taxon>Ecdysozoa</taxon>
        <taxon>Arthropoda</taxon>
        <taxon>Chelicerata</taxon>
        <taxon>Arachnida</taxon>
        <taxon>Acari</taxon>
        <taxon>Parasitiformes</taxon>
        <taxon>Ixodida</taxon>
        <taxon>Ixodoidea</taxon>
        <taxon>Ixodidae</taxon>
        <taxon>Rhipicephalinae</taxon>
        <taxon>Rhipicephalus</taxon>
        <taxon>Boophilus</taxon>
    </lineage>
</organism>